<evidence type="ECO:0000313" key="2">
    <source>
        <dbReference type="EMBL" id="TCC57591.1"/>
    </source>
</evidence>
<accession>A0A4R0KBA0</accession>
<reference evidence="2 3" key="1">
    <citation type="submission" date="2019-02" db="EMBL/GenBank/DDBJ databases">
        <title>Kribbella capetownensis sp. nov. and Kribbella speibonae sp. nov., isolated from soil.</title>
        <authorList>
            <person name="Curtis S.M."/>
            <person name="Norton I."/>
            <person name="Everest G.J."/>
            <person name="Meyers P.R."/>
        </authorList>
    </citation>
    <scope>NUCLEOTIDE SEQUENCE [LARGE SCALE GENOMIC DNA]</scope>
    <source>
        <strain evidence="2 3">NRRL B-24813</strain>
    </source>
</reference>
<organism evidence="2 3">
    <name type="scientific">Kribbella pittospori</name>
    <dbReference type="NCBI Taxonomy" id="722689"/>
    <lineage>
        <taxon>Bacteria</taxon>
        <taxon>Bacillati</taxon>
        <taxon>Actinomycetota</taxon>
        <taxon>Actinomycetes</taxon>
        <taxon>Propionibacteriales</taxon>
        <taxon>Kribbellaceae</taxon>
        <taxon>Kribbella</taxon>
    </lineage>
</organism>
<sequence length="97" mass="10309">MKRAIVWVLSLAGLATVLWLLLGAPDSGSGNTVPSLGGGPRTECKSVLRTGYPYRGESDPTAIENCETGQVNRLAWAVLISLPTAVLTSIAVRRWNS</sequence>
<keyword evidence="3" id="KW-1185">Reference proteome</keyword>
<dbReference type="EMBL" id="SJKB01000010">
    <property type="protein sequence ID" value="TCC57591.1"/>
    <property type="molecule type" value="Genomic_DNA"/>
</dbReference>
<comment type="caution">
    <text evidence="2">The sequence shown here is derived from an EMBL/GenBank/DDBJ whole genome shotgun (WGS) entry which is preliminary data.</text>
</comment>
<keyword evidence="1" id="KW-0472">Membrane</keyword>
<dbReference type="Proteomes" id="UP000291144">
    <property type="component" value="Unassembled WGS sequence"/>
</dbReference>
<evidence type="ECO:0000313" key="3">
    <source>
        <dbReference type="Proteomes" id="UP000291144"/>
    </source>
</evidence>
<gene>
    <name evidence="2" type="ORF">E0H73_29930</name>
</gene>
<name>A0A4R0KBA0_9ACTN</name>
<protein>
    <submittedName>
        <fullName evidence="2">Uncharacterized protein</fullName>
    </submittedName>
</protein>
<proteinExistence type="predicted"/>
<keyword evidence="1" id="KW-0812">Transmembrane</keyword>
<feature type="transmembrane region" description="Helical" evidence="1">
    <location>
        <begin position="74"/>
        <end position="92"/>
    </location>
</feature>
<evidence type="ECO:0000256" key="1">
    <source>
        <dbReference type="SAM" id="Phobius"/>
    </source>
</evidence>
<dbReference type="OrthoDB" id="4290427at2"/>
<dbReference type="RefSeq" id="WP_131361940.1">
    <property type="nucleotide sequence ID" value="NZ_SJKB01000010.1"/>
</dbReference>
<dbReference type="AlphaFoldDB" id="A0A4R0KBA0"/>
<keyword evidence="1" id="KW-1133">Transmembrane helix</keyword>